<evidence type="ECO:0000256" key="4">
    <source>
        <dbReference type="ARBA" id="ARBA00023134"/>
    </source>
</evidence>
<evidence type="ECO:0000256" key="5">
    <source>
        <dbReference type="SAM" id="MobiDB-lite"/>
    </source>
</evidence>
<keyword evidence="1" id="KW-0963">Cytoplasm</keyword>
<evidence type="ECO:0000256" key="1">
    <source>
        <dbReference type="ARBA" id="ARBA00022490"/>
    </source>
</evidence>
<evidence type="ECO:0000256" key="2">
    <source>
        <dbReference type="ARBA" id="ARBA00022741"/>
    </source>
</evidence>
<feature type="compositionally biased region" description="Basic and acidic residues" evidence="5">
    <location>
        <begin position="347"/>
        <end position="358"/>
    </location>
</feature>
<dbReference type="EMBL" id="JABMIG020000064">
    <property type="protein sequence ID" value="KAL3796292.1"/>
    <property type="molecule type" value="Genomic_DNA"/>
</dbReference>
<name>A0ABD3Q8A6_9STRA</name>
<gene>
    <name evidence="7" type="ORF">HJC23_008612</name>
</gene>
<dbReference type="InterPro" id="IPR027417">
    <property type="entry name" value="P-loop_NTPase"/>
</dbReference>
<accession>A0ABD3Q8A6</accession>
<feature type="compositionally biased region" description="Basic residues" evidence="5">
    <location>
        <begin position="656"/>
        <end position="675"/>
    </location>
</feature>
<keyword evidence="3" id="KW-0378">Hydrolase</keyword>
<reference evidence="7 8" key="1">
    <citation type="journal article" date="2020" name="G3 (Bethesda)">
        <title>Improved Reference Genome for Cyclotella cryptica CCMP332, a Model for Cell Wall Morphogenesis, Salinity Adaptation, and Lipid Production in Diatoms (Bacillariophyta).</title>
        <authorList>
            <person name="Roberts W.R."/>
            <person name="Downey K.M."/>
            <person name="Ruck E.C."/>
            <person name="Traller J.C."/>
            <person name="Alverson A.J."/>
        </authorList>
    </citation>
    <scope>NUCLEOTIDE SEQUENCE [LARGE SCALE GENOMIC DNA]</scope>
    <source>
        <strain evidence="7 8">CCMP332</strain>
    </source>
</reference>
<keyword evidence="4" id="KW-0342">GTP-binding</keyword>
<feature type="compositionally biased region" description="Basic and acidic residues" evidence="5">
    <location>
        <begin position="676"/>
        <end position="686"/>
    </location>
</feature>
<dbReference type="InterPro" id="IPR006073">
    <property type="entry name" value="GTP-bd"/>
</dbReference>
<comment type="caution">
    <text evidence="7">The sequence shown here is derived from an EMBL/GenBank/DDBJ whole genome shotgun (WGS) entry which is preliminary data.</text>
</comment>
<evidence type="ECO:0000256" key="3">
    <source>
        <dbReference type="ARBA" id="ARBA00022801"/>
    </source>
</evidence>
<feature type="region of interest" description="Disordered" evidence="5">
    <location>
        <begin position="305"/>
        <end position="365"/>
    </location>
</feature>
<feature type="compositionally biased region" description="Basic and acidic residues" evidence="5">
    <location>
        <begin position="305"/>
        <end position="321"/>
    </location>
</feature>
<evidence type="ECO:0000259" key="6">
    <source>
        <dbReference type="Pfam" id="PF01926"/>
    </source>
</evidence>
<evidence type="ECO:0000313" key="8">
    <source>
        <dbReference type="Proteomes" id="UP001516023"/>
    </source>
</evidence>
<sequence>MISNVINCIPLLLLLRGTSRKGKPKKEMRAAGLGKALQRAQVKRFIPKANGSSAHGQGMISTGAQSIGVENSSEGTKMMSVLEMDDLSDFLFQAQLANKDFQSEREQFLNLDSVAHEYVPERQPTVTFHDHEESRAAASAVRDKFAFHELSVPRRPPWTPGVTTAEELETLENDYFYEWRRGLARKEEEIAALAFAAHGGGVGGASVTPYEKNLHVWRQLWRVLERSSVVLQIVDARNPLFYLSDDLRKYAMDELGKPMLIVVNKSDYLTERQRKAWSQYFTKRGIDHLFFSAYEEQKKIDKAASAARRGDCQEENHKIVSDDEDSESENYIVKTNEEQTNSTPSSEKSHNQEVDQGLHRNALGTTSPLTREELIDSLAFFAESHGCVPEEKYDNRIQYGMVGFPNVGKSSVINVLVGSSKNIHGAVRVGVAAQPGKTKHFQTLLLPDRSDMMLCDCPGLVFPSFVSSTADLIAAGVFPIAQMRDHWPVVSLICKRVPRDVLNAHYGIILPEPSEHELREKGLHGKPLPPPTAEELLGTYCIARSIIAPASGIPDYQRASRIVVKDYSEGKLLYCHSPPPLEDNTFYMNDEEYQHETLLTAIRNTKNAKKLQKLQTLEAETAEVSRTTEVDRNFDEFDGILGDGDNEGGYADSGQKRGKAHKSIKKWGKKGRKLRNKDPYGCHSDPDNVLPASSTGGVIVNAGKYTSSGYTRLNYAGARAATTAEVSSNRTARDI</sequence>
<keyword evidence="2" id="KW-0547">Nucleotide-binding</keyword>
<dbReference type="GO" id="GO:0016787">
    <property type="term" value="F:hydrolase activity"/>
    <property type="evidence" value="ECO:0007669"/>
    <property type="project" value="UniProtKB-KW"/>
</dbReference>
<dbReference type="PANTHER" id="PTHR45709:SF2">
    <property type="entry name" value="LARGE SUBUNIT GTPASE 1 HOMOLOG"/>
    <property type="match status" value="1"/>
</dbReference>
<proteinExistence type="predicted"/>
<dbReference type="Pfam" id="PF01926">
    <property type="entry name" value="MMR_HSR1"/>
    <property type="match status" value="1"/>
</dbReference>
<dbReference type="AlphaFoldDB" id="A0ABD3Q8A6"/>
<keyword evidence="8" id="KW-1185">Reference proteome</keyword>
<organism evidence="7 8">
    <name type="scientific">Cyclotella cryptica</name>
    <dbReference type="NCBI Taxonomy" id="29204"/>
    <lineage>
        <taxon>Eukaryota</taxon>
        <taxon>Sar</taxon>
        <taxon>Stramenopiles</taxon>
        <taxon>Ochrophyta</taxon>
        <taxon>Bacillariophyta</taxon>
        <taxon>Coscinodiscophyceae</taxon>
        <taxon>Thalassiosirophycidae</taxon>
        <taxon>Stephanodiscales</taxon>
        <taxon>Stephanodiscaceae</taxon>
        <taxon>Cyclotella</taxon>
    </lineage>
</organism>
<feature type="domain" description="G" evidence="6">
    <location>
        <begin position="400"/>
        <end position="461"/>
    </location>
</feature>
<feature type="region of interest" description="Disordered" evidence="5">
    <location>
        <begin position="645"/>
        <end position="694"/>
    </location>
</feature>
<dbReference type="CDD" id="cd01857">
    <property type="entry name" value="HSR1_MMR1"/>
    <property type="match status" value="1"/>
</dbReference>
<dbReference type="PANTHER" id="PTHR45709">
    <property type="entry name" value="LARGE SUBUNIT GTPASE 1 HOMOLOG-RELATED"/>
    <property type="match status" value="1"/>
</dbReference>
<dbReference type="InterPro" id="IPR043358">
    <property type="entry name" value="GNL1-like"/>
</dbReference>
<dbReference type="Gene3D" id="3.40.50.300">
    <property type="entry name" value="P-loop containing nucleotide triphosphate hydrolases"/>
    <property type="match status" value="1"/>
</dbReference>
<dbReference type="Proteomes" id="UP001516023">
    <property type="component" value="Unassembled WGS sequence"/>
</dbReference>
<dbReference type="SUPFAM" id="SSF52540">
    <property type="entry name" value="P-loop containing nucleoside triphosphate hydrolases"/>
    <property type="match status" value="1"/>
</dbReference>
<protein>
    <recommendedName>
        <fullName evidence="6">G domain-containing protein</fullName>
    </recommendedName>
</protein>
<dbReference type="GO" id="GO:0005525">
    <property type="term" value="F:GTP binding"/>
    <property type="evidence" value="ECO:0007669"/>
    <property type="project" value="UniProtKB-KW"/>
</dbReference>
<evidence type="ECO:0000313" key="7">
    <source>
        <dbReference type="EMBL" id="KAL3796292.1"/>
    </source>
</evidence>